<evidence type="ECO:0000313" key="3">
    <source>
        <dbReference type="Proteomes" id="UP000429607"/>
    </source>
</evidence>
<protein>
    <submittedName>
        <fullName evidence="2">Uncharacterized protein</fullName>
    </submittedName>
</protein>
<sequence length="376" mass="41337">NESKSEAPRPAAATVSPRLQPASDPVVGLQLDNVEVGPLDGPSSPSPDPAGLPLGSVEGDEGHPDDSSGPDNASGSDPRSASEWFPDVDSEGFDPDRKVSQRAPPFLRLQGYWSNFRGDGNSEDVDLGFSLWERDHWIPRRVVEAFFKLAYRILEENDKWSAEQKAVIKRDLDAAKAAWLEYAVDRTRRSDRLRAKIVHQVWEWAVSKSPKFAKVDPEVLFEPSMPGYSYEYLTWIPKTMNWVDEIADLNEAEPWRIGWIDVPEQHPYNTTFAPCNLDVPLFVPADKTREAVGRLITVSPSLMVGEIAWGWDADFRGQNADSEAPESSAVVSNSSSRQASLNSASAGNLSSLQALAQAASAALSEAEDADEAEEED</sequence>
<feature type="region of interest" description="Disordered" evidence="1">
    <location>
        <begin position="318"/>
        <end position="343"/>
    </location>
</feature>
<proteinExistence type="predicted"/>
<feature type="compositionally biased region" description="Low complexity" evidence="1">
    <location>
        <begin position="320"/>
        <end position="343"/>
    </location>
</feature>
<reference evidence="2 3" key="1">
    <citation type="submission" date="2018-09" db="EMBL/GenBank/DDBJ databases">
        <title>Genomic investigation of the strawberry pathogen Phytophthora fragariae indicates pathogenicity is determined by transcriptional variation in three key races.</title>
        <authorList>
            <person name="Adams T.M."/>
            <person name="Armitage A.D."/>
            <person name="Sobczyk M.K."/>
            <person name="Bates H.J."/>
            <person name="Dunwell J.M."/>
            <person name="Nellist C.F."/>
            <person name="Harrison R.J."/>
        </authorList>
    </citation>
    <scope>NUCLEOTIDE SEQUENCE [LARGE SCALE GENOMIC DNA]</scope>
    <source>
        <strain evidence="2 3">SCRP249</strain>
    </source>
</reference>
<feature type="non-terminal residue" evidence="2">
    <location>
        <position position="1"/>
    </location>
</feature>
<accession>A0A6A3H352</accession>
<name>A0A6A3H352_9STRA</name>
<organism evidence="2 3">
    <name type="scientific">Phytophthora rubi</name>
    <dbReference type="NCBI Taxonomy" id="129364"/>
    <lineage>
        <taxon>Eukaryota</taxon>
        <taxon>Sar</taxon>
        <taxon>Stramenopiles</taxon>
        <taxon>Oomycota</taxon>
        <taxon>Peronosporomycetes</taxon>
        <taxon>Peronosporales</taxon>
        <taxon>Peronosporaceae</taxon>
        <taxon>Phytophthora</taxon>
    </lineage>
</organism>
<dbReference type="Proteomes" id="UP000429607">
    <property type="component" value="Unassembled WGS sequence"/>
</dbReference>
<evidence type="ECO:0000313" key="2">
    <source>
        <dbReference type="EMBL" id="KAE8963512.1"/>
    </source>
</evidence>
<comment type="caution">
    <text evidence="2">The sequence shown here is derived from an EMBL/GenBank/DDBJ whole genome shotgun (WGS) entry which is preliminary data.</text>
</comment>
<feature type="region of interest" description="Disordered" evidence="1">
    <location>
        <begin position="1"/>
        <end position="99"/>
    </location>
</feature>
<evidence type="ECO:0000256" key="1">
    <source>
        <dbReference type="SAM" id="MobiDB-lite"/>
    </source>
</evidence>
<feature type="compositionally biased region" description="Polar residues" evidence="1">
    <location>
        <begin position="69"/>
        <end position="79"/>
    </location>
</feature>
<dbReference type="EMBL" id="QXFV01005814">
    <property type="protein sequence ID" value="KAE8963512.1"/>
    <property type="molecule type" value="Genomic_DNA"/>
</dbReference>
<dbReference type="AlphaFoldDB" id="A0A6A3H352"/>
<gene>
    <name evidence="2" type="ORF">PR001_g29352</name>
</gene>